<evidence type="ECO:0000256" key="4">
    <source>
        <dbReference type="ARBA" id="ARBA00022840"/>
    </source>
</evidence>
<dbReference type="InterPro" id="IPR052156">
    <property type="entry name" value="BCAA_Transport_ATP-bd_LivF"/>
</dbReference>
<dbReference type="PROSITE" id="PS50893">
    <property type="entry name" value="ABC_TRANSPORTER_2"/>
    <property type="match status" value="1"/>
</dbReference>
<gene>
    <name evidence="7" type="ORF">SAMN05421853_103353</name>
</gene>
<dbReference type="SMART" id="SM00382">
    <property type="entry name" value="AAA"/>
    <property type="match status" value="1"/>
</dbReference>
<evidence type="ECO:0000313" key="8">
    <source>
        <dbReference type="Proteomes" id="UP000243106"/>
    </source>
</evidence>
<dbReference type="CDD" id="cd03224">
    <property type="entry name" value="ABC_TM1139_LivF_branched"/>
    <property type="match status" value="1"/>
</dbReference>
<evidence type="ECO:0000313" key="7">
    <source>
        <dbReference type="EMBL" id="SFQ30589.1"/>
    </source>
</evidence>
<dbReference type="PROSITE" id="PS00211">
    <property type="entry name" value="ABC_TRANSPORTER_1"/>
    <property type="match status" value="1"/>
</dbReference>
<evidence type="ECO:0000256" key="3">
    <source>
        <dbReference type="ARBA" id="ARBA00022741"/>
    </source>
</evidence>
<dbReference type="GO" id="GO:0015658">
    <property type="term" value="F:branched-chain amino acid transmembrane transporter activity"/>
    <property type="evidence" value="ECO:0007669"/>
    <property type="project" value="TreeGrafter"/>
</dbReference>
<evidence type="ECO:0000256" key="1">
    <source>
        <dbReference type="ARBA" id="ARBA00005417"/>
    </source>
</evidence>
<dbReference type="InterPro" id="IPR027417">
    <property type="entry name" value="P-loop_NTPase"/>
</dbReference>
<dbReference type="InterPro" id="IPR003439">
    <property type="entry name" value="ABC_transporter-like_ATP-bd"/>
</dbReference>
<evidence type="ECO:0000259" key="6">
    <source>
        <dbReference type="PROSITE" id="PS50893"/>
    </source>
</evidence>
<dbReference type="Gene3D" id="3.40.50.300">
    <property type="entry name" value="P-loop containing nucleotide triphosphate hydrolases"/>
    <property type="match status" value="1"/>
</dbReference>
<dbReference type="AlphaFoldDB" id="A0A1I5XF47"/>
<dbReference type="GO" id="GO:0015807">
    <property type="term" value="P:L-amino acid transport"/>
    <property type="evidence" value="ECO:0007669"/>
    <property type="project" value="TreeGrafter"/>
</dbReference>
<name>A0A1I5XF47_9RHOB</name>
<keyword evidence="2" id="KW-0813">Transport</keyword>
<keyword evidence="3" id="KW-0547">Nucleotide-binding</keyword>
<comment type="similarity">
    <text evidence="1">Belongs to the ABC transporter superfamily.</text>
</comment>
<feature type="domain" description="ABC transporter" evidence="6">
    <location>
        <begin position="4"/>
        <end position="234"/>
    </location>
</feature>
<dbReference type="PANTHER" id="PTHR43820:SF5">
    <property type="entry name" value="HIGH-AFFINITY BRANCHED-CHAIN AMINO ACID TRANSPORT ATP-BINDING PROTEIN"/>
    <property type="match status" value="1"/>
</dbReference>
<reference evidence="8" key="1">
    <citation type="submission" date="2016-10" db="EMBL/GenBank/DDBJ databases">
        <authorList>
            <person name="Varghese N."/>
            <person name="Submissions S."/>
        </authorList>
    </citation>
    <scope>NUCLEOTIDE SEQUENCE [LARGE SCALE GENOMIC DNA]</scope>
    <source>
        <strain evidence="8">JCM 10271</strain>
    </source>
</reference>
<dbReference type="InterPro" id="IPR017871">
    <property type="entry name" value="ABC_transporter-like_CS"/>
</dbReference>
<dbReference type="STRING" id="93684.SAMN05421853_103353"/>
<proteinExistence type="inferred from homology"/>
<evidence type="ECO:0000256" key="5">
    <source>
        <dbReference type="ARBA" id="ARBA00022970"/>
    </source>
</evidence>
<dbReference type="EMBL" id="FOXV01000003">
    <property type="protein sequence ID" value="SFQ30589.1"/>
    <property type="molecule type" value="Genomic_DNA"/>
</dbReference>
<dbReference type="GO" id="GO:0005524">
    <property type="term" value="F:ATP binding"/>
    <property type="evidence" value="ECO:0007669"/>
    <property type="project" value="UniProtKB-KW"/>
</dbReference>
<dbReference type="Pfam" id="PF00005">
    <property type="entry name" value="ABC_tran"/>
    <property type="match status" value="1"/>
</dbReference>
<dbReference type="InterPro" id="IPR003593">
    <property type="entry name" value="AAA+_ATPase"/>
</dbReference>
<accession>A0A1I5XF47</accession>
<evidence type="ECO:0000256" key="2">
    <source>
        <dbReference type="ARBA" id="ARBA00022448"/>
    </source>
</evidence>
<dbReference type="SUPFAM" id="SSF52540">
    <property type="entry name" value="P-loop containing nucleoside triphosphate hydrolases"/>
    <property type="match status" value="1"/>
</dbReference>
<dbReference type="PANTHER" id="PTHR43820">
    <property type="entry name" value="HIGH-AFFINITY BRANCHED-CHAIN AMINO ACID TRANSPORT ATP-BINDING PROTEIN LIVF"/>
    <property type="match status" value="1"/>
</dbReference>
<keyword evidence="8" id="KW-1185">Reference proteome</keyword>
<protein>
    <submittedName>
        <fullName evidence="7">Branched-chain amino acid transport system ATP-binding protein</fullName>
    </submittedName>
</protein>
<dbReference type="GO" id="GO:0016887">
    <property type="term" value="F:ATP hydrolysis activity"/>
    <property type="evidence" value="ECO:0007669"/>
    <property type="project" value="InterPro"/>
</dbReference>
<keyword evidence="5" id="KW-0029">Amino-acid transport</keyword>
<organism evidence="7 8">
    <name type="scientific">Roseivivax halotolerans</name>
    <dbReference type="NCBI Taxonomy" id="93684"/>
    <lineage>
        <taxon>Bacteria</taxon>
        <taxon>Pseudomonadati</taxon>
        <taxon>Pseudomonadota</taxon>
        <taxon>Alphaproteobacteria</taxon>
        <taxon>Rhodobacterales</taxon>
        <taxon>Roseobacteraceae</taxon>
        <taxon>Roseivivax</taxon>
    </lineage>
</organism>
<sequence>MALLETKGLTAFYGDFQALFGVDVSLSEGETVAVIGANGAGKTTLMRSISGVIAQAPGMVRFEGREIGATAADDIMAAGIAMVPEGRKLFPSLSVEENLLMGCHRRKVNGPWTLQSVYELFPILKERRDRPGTALSGGQQQMVSIGRALMSNPRVLLCDEISLGLAPVVIKDIYAAFPQIRATGASIVVVEQDIGQAMKVADRVYCMMEGRVTLSGAPADLSREEIHDAYFGTAA</sequence>
<keyword evidence="4 7" id="KW-0067">ATP-binding</keyword>
<dbReference type="Proteomes" id="UP000243106">
    <property type="component" value="Unassembled WGS sequence"/>
</dbReference>
<dbReference type="RefSeq" id="WP_093010051.1">
    <property type="nucleotide sequence ID" value="NZ_FOXV01000003.1"/>
</dbReference>